<dbReference type="InterPro" id="IPR032396">
    <property type="entry name" value="SAS-6_N"/>
</dbReference>
<dbReference type="AlphaFoldDB" id="A0A8S1BXX8"/>
<evidence type="ECO:0000256" key="2">
    <source>
        <dbReference type="ARBA" id="ARBA00022490"/>
    </source>
</evidence>
<accession>A0A8S1BXX8</accession>
<keyword evidence="5" id="KW-0131">Cell cycle</keyword>
<keyword evidence="3 6" id="KW-0175">Coiled coil</keyword>
<sequence>MRNDKTGNMAPYDVNLTWQEVRDIFRTWREEKERRSREVVDMWLLTLKPMAHKLGDERFLVLEQVCLAALDCHNLEVADACMITIGRAFPKSLRAHRLLAMRCEAVGDKENAIFHLEYILNEDKTNVAARKRLIAMHKSVGNTTKAISELNEYLKSFMSDQEAWQELCDLYLLHHEFSRAAFCMEELLLSSPHNHLYHERFAEIKYTQGGADNMELAKAHFCQAAKLNPNNLRALFGVLQSANNLAQSAKVPSKKKECVKLSAWASKHIQDLYQVAGENPVSAIESMILNHVQSECIPAMLIHDGSRSRDKEERQRDLRIDLDLLTGGGHQGGQLLSLQISDDDDPFLLYSLCLSVKDFKVLRMEQGLLVDFDNFANQVVRLLDECSSSYKSSQGNRFSLVLNDDPLNTRLEFMETNEFKHLCHLSLKMVEGSSTEIKKHMALKIKSLKESLRSTNNILEQKQQMLSVAYEKLESKDQELERTRQQLKAEKDCLEQRVLKEAADMRESLSRVHIEWQSKLEKERQELEARKAQELQVLEDQLSEEKLRNTLLSEKLIHTENNVRDLAKLADNTQKELKSAQKEVLTLRKQNSQIDMDYHKKDDAMNSLKTKVAVLEQELKAKLCLIEQQQEVLQLTTERKNELESKVANAEASVGTKKASLQQLQSEMVKANEIITKQLNEIQNLSAKVKLRTEVALKQESLLEAREREIEAQNSKISALEANLLKNQDELNKLRDEQSKIAENIKGKDLIIKNNEQVITYLTKQVKEADSRTLKSVIPTSLMTPMTSTPMVGVSGPPGYFGTSSVQPIDNSAEHFLMRQKENIRTQAELRQKLGLTDPLGSYRPMEKTPLTPLMEQASDIRADSCASGDSRRIPKPKEVPKSRHNPTTTTPAVKRSDILSAYFPKSA</sequence>
<keyword evidence="4" id="KW-0206">Cytoskeleton</keyword>
<evidence type="ECO:0000256" key="7">
    <source>
        <dbReference type="SAM" id="MobiDB-lite"/>
    </source>
</evidence>
<evidence type="ECO:0000256" key="6">
    <source>
        <dbReference type="SAM" id="Coils"/>
    </source>
</evidence>
<feature type="compositionally biased region" description="Basic and acidic residues" evidence="7">
    <location>
        <begin position="870"/>
        <end position="882"/>
    </location>
</feature>
<evidence type="ECO:0000313" key="11">
    <source>
        <dbReference type="Proteomes" id="UP000494165"/>
    </source>
</evidence>
<keyword evidence="11" id="KW-1185">Reference proteome</keyword>
<evidence type="ECO:0000313" key="10">
    <source>
        <dbReference type="EMBL" id="CAB3360530.1"/>
    </source>
</evidence>
<dbReference type="OrthoDB" id="124397at2759"/>
<comment type="caution">
    <text evidence="10">The sequence shown here is derived from an EMBL/GenBank/DDBJ whole genome shotgun (WGS) entry which is preliminary data.</text>
</comment>
<dbReference type="SUPFAM" id="SSF48452">
    <property type="entry name" value="TPR-like"/>
    <property type="match status" value="1"/>
</dbReference>
<evidence type="ECO:0000256" key="3">
    <source>
        <dbReference type="ARBA" id="ARBA00023054"/>
    </source>
</evidence>
<dbReference type="Proteomes" id="UP000494165">
    <property type="component" value="Unassembled WGS sequence"/>
</dbReference>
<dbReference type="Pfam" id="PF16531">
    <property type="entry name" value="SAS-6_N"/>
    <property type="match status" value="1"/>
</dbReference>
<evidence type="ECO:0000256" key="1">
    <source>
        <dbReference type="ARBA" id="ARBA00004300"/>
    </source>
</evidence>
<protein>
    <recommendedName>
        <fullName evidence="12">ER membrane protein complex subunit 2</fullName>
    </recommendedName>
</protein>
<evidence type="ECO:0008006" key="12">
    <source>
        <dbReference type="Google" id="ProtNLM"/>
    </source>
</evidence>
<dbReference type="PANTHER" id="PTHR44281:SF2">
    <property type="entry name" value="SPINDLE ASSEMBLY ABNORMAL PROTEIN 6 HOMOLOG"/>
    <property type="match status" value="1"/>
</dbReference>
<name>A0A8S1BXX8_9INSE</name>
<dbReference type="Gene3D" id="2.170.210.20">
    <property type="entry name" value="Spindle assembly abnormal protein 6, N-terminal domain"/>
    <property type="match status" value="1"/>
</dbReference>
<dbReference type="GO" id="GO:0005813">
    <property type="term" value="C:centrosome"/>
    <property type="evidence" value="ECO:0007669"/>
    <property type="project" value="UniProtKB-SubCell"/>
</dbReference>
<evidence type="ECO:0000256" key="5">
    <source>
        <dbReference type="ARBA" id="ARBA00023306"/>
    </source>
</evidence>
<dbReference type="PANTHER" id="PTHR44281">
    <property type="entry name" value="SPINDLE ASSEMBLY ABNORMAL PROTEIN 6 HOMOLOG"/>
    <property type="match status" value="1"/>
</dbReference>
<feature type="domain" description="Spindle assembly abnormal protein 6 N-terminal" evidence="8">
    <location>
        <begin position="312"/>
        <end position="429"/>
    </location>
</feature>
<dbReference type="Pfam" id="PF22890">
    <property type="entry name" value="TPR_EMC2"/>
    <property type="match status" value="1"/>
</dbReference>
<comment type="subcellular location">
    <subcellularLocation>
        <location evidence="1">Cytoplasm</location>
        <location evidence="1">Cytoskeleton</location>
        <location evidence="1">Microtubule organizing center</location>
        <location evidence="1">Centrosome</location>
    </subcellularLocation>
</comment>
<dbReference type="Gene3D" id="1.25.40.10">
    <property type="entry name" value="Tetratricopeptide repeat domain"/>
    <property type="match status" value="1"/>
</dbReference>
<keyword evidence="2" id="KW-0963">Cytoplasm</keyword>
<dbReference type="InterPro" id="IPR055217">
    <property type="entry name" value="TPR_EMC2"/>
</dbReference>
<feature type="region of interest" description="Disordered" evidence="7">
    <location>
        <begin position="835"/>
        <end position="908"/>
    </location>
</feature>
<proteinExistence type="predicted"/>
<evidence type="ECO:0000259" key="8">
    <source>
        <dbReference type="Pfam" id="PF16531"/>
    </source>
</evidence>
<organism evidence="10 11">
    <name type="scientific">Cloeon dipterum</name>
    <dbReference type="NCBI Taxonomy" id="197152"/>
    <lineage>
        <taxon>Eukaryota</taxon>
        <taxon>Metazoa</taxon>
        <taxon>Ecdysozoa</taxon>
        <taxon>Arthropoda</taxon>
        <taxon>Hexapoda</taxon>
        <taxon>Insecta</taxon>
        <taxon>Pterygota</taxon>
        <taxon>Palaeoptera</taxon>
        <taxon>Ephemeroptera</taxon>
        <taxon>Pisciforma</taxon>
        <taxon>Baetidae</taxon>
        <taxon>Cloeon</taxon>
    </lineage>
</organism>
<feature type="coiled-coil region" evidence="6">
    <location>
        <begin position="445"/>
        <end position="737"/>
    </location>
</feature>
<evidence type="ECO:0000256" key="4">
    <source>
        <dbReference type="ARBA" id="ARBA00023212"/>
    </source>
</evidence>
<feature type="domain" description="EMC2 TPR-like" evidence="9">
    <location>
        <begin position="96"/>
        <end position="205"/>
    </location>
</feature>
<dbReference type="InterPro" id="IPR011990">
    <property type="entry name" value="TPR-like_helical_dom_sf"/>
</dbReference>
<dbReference type="InterPro" id="IPR038558">
    <property type="entry name" value="SAS-6_N_sf"/>
</dbReference>
<dbReference type="CDD" id="cd10142">
    <property type="entry name" value="HD_SAS6_N"/>
    <property type="match status" value="1"/>
</dbReference>
<evidence type="ECO:0000259" key="9">
    <source>
        <dbReference type="Pfam" id="PF22890"/>
    </source>
</evidence>
<reference evidence="10 11" key="1">
    <citation type="submission" date="2020-04" db="EMBL/GenBank/DDBJ databases">
        <authorList>
            <person name="Alioto T."/>
            <person name="Alioto T."/>
            <person name="Gomez Garrido J."/>
        </authorList>
    </citation>
    <scope>NUCLEOTIDE SEQUENCE [LARGE SCALE GENOMIC DNA]</scope>
</reference>
<gene>
    <name evidence="10" type="ORF">CLODIP_2_CD08772</name>
</gene>
<dbReference type="EMBL" id="CADEPI010000003">
    <property type="protein sequence ID" value="CAB3360530.1"/>
    <property type="molecule type" value="Genomic_DNA"/>
</dbReference>